<dbReference type="GO" id="GO:0004252">
    <property type="term" value="F:serine-type endopeptidase activity"/>
    <property type="evidence" value="ECO:0007669"/>
    <property type="project" value="InterPro"/>
</dbReference>
<dbReference type="EMBL" id="EQ978843">
    <property type="protein sequence ID" value="EEF25815.1"/>
    <property type="molecule type" value="Genomic_DNA"/>
</dbReference>
<name>B9TE99_RICCO</name>
<dbReference type="AlphaFoldDB" id="B9TE99"/>
<dbReference type="InParanoid" id="B9TE99"/>
<comment type="caution">
    <text evidence="1">Lacks conserved residue(s) required for the propagation of feature annotation.</text>
</comment>
<dbReference type="PROSITE" id="PS51892">
    <property type="entry name" value="SUBTILASE"/>
    <property type="match status" value="1"/>
</dbReference>
<dbReference type="Gene3D" id="3.40.50.200">
    <property type="entry name" value="Peptidase S8/S53 domain"/>
    <property type="match status" value="1"/>
</dbReference>
<feature type="non-terminal residue" evidence="3">
    <location>
        <position position="115"/>
    </location>
</feature>
<keyword evidence="4" id="KW-1185">Reference proteome</keyword>
<evidence type="ECO:0000256" key="1">
    <source>
        <dbReference type="PROSITE-ProRule" id="PRU01240"/>
    </source>
</evidence>
<protein>
    <submittedName>
        <fullName evidence="3">Subtilisin BL, putative</fullName>
    </submittedName>
</protein>
<proteinExistence type="inferred from homology"/>
<reference evidence="4" key="1">
    <citation type="journal article" date="2010" name="Nat. Biotechnol.">
        <title>Draft genome sequence of the oilseed species Ricinus communis.</title>
        <authorList>
            <person name="Chan A.P."/>
            <person name="Crabtree J."/>
            <person name="Zhao Q."/>
            <person name="Lorenzi H."/>
            <person name="Orvis J."/>
            <person name="Puiu D."/>
            <person name="Melake-Berhan A."/>
            <person name="Jones K.M."/>
            <person name="Redman J."/>
            <person name="Chen G."/>
            <person name="Cahoon E.B."/>
            <person name="Gedil M."/>
            <person name="Stanke M."/>
            <person name="Haas B.J."/>
            <person name="Wortman J.R."/>
            <person name="Fraser-Liggett C.M."/>
            <person name="Ravel J."/>
            <person name="Rabinowicz P.D."/>
        </authorList>
    </citation>
    <scope>NUCLEOTIDE SEQUENCE [LARGE SCALE GENOMIC DNA]</scope>
    <source>
        <strain evidence="4">cv. Hale</strain>
    </source>
</reference>
<evidence type="ECO:0000259" key="2">
    <source>
        <dbReference type="Pfam" id="PF00082"/>
    </source>
</evidence>
<feature type="non-terminal residue" evidence="3">
    <location>
        <position position="1"/>
    </location>
</feature>
<sequence>NNAQIINLSLSGPPDRLLDRLLDVALERGISVVGAIDPHATSATFPANHHGVLAVASQPRPHTAPAELAVAGTPPLLAPGNDVPTTAPGSRWAFVNGSSYAAAHVTGMLALLDEL</sequence>
<evidence type="ECO:0000313" key="3">
    <source>
        <dbReference type="EMBL" id="EEF25815.1"/>
    </source>
</evidence>
<feature type="domain" description="Peptidase S8/S53" evidence="2">
    <location>
        <begin position="1"/>
        <end position="112"/>
    </location>
</feature>
<dbReference type="InterPro" id="IPR000209">
    <property type="entry name" value="Peptidase_S8/S53_dom"/>
</dbReference>
<gene>
    <name evidence="3" type="ORF">RCOM_1796380</name>
</gene>
<dbReference type="SUPFAM" id="SSF52743">
    <property type="entry name" value="Subtilisin-like"/>
    <property type="match status" value="1"/>
</dbReference>
<accession>B9TE99</accession>
<dbReference type="Pfam" id="PF00082">
    <property type="entry name" value="Peptidase_S8"/>
    <property type="match status" value="1"/>
</dbReference>
<organism evidence="3 4">
    <name type="scientific">Ricinus communis</name>
    <name type="common">Castor bean</name>
    <dbReference type="NCBI Taxonomy" id="3988"/>
    <lineage>
        <taxon>Eukaryota</taxon>
        <taxon>Viridiplantae</taxon>
        <taxon>Streptophyta</taxon>
        <taxon>Embryophyta</taxon>
        <taxon>Tracheophyta</taxon>
        <taxon>Spermatophyta</taxon>
        <taxon>Magnoliopsida</taxon>
        <taxon>eudicotyledons</taxon>
        <taxon>Gunneridae</taxon>
        <taxon>Pentapetalae</taxon>
        <taxon>rosids</taxon>
        <taxon>fabids</taxon>
        <taxon>Malpighiales</taxon>
        <taxon>Euphorbiaceae</taxon>
        <taxon>Acalyphoideae</taxon>
        <taxon>Acalypheae</taxon>
        <taxon>Ricinus</taxon>
    </lineage>
</organism>
<evidence type="ECO:0000313" key="4">
    <source>
        <dbReference type="Proteomes" id="UP000008311"/>
    </source>
</evidence>
<dbReference type="Proteomes" id="UP000008311">
    <property type="component" value="Unassembled WGS sequence"/>
</dbReference>
<dbReference type="InterPro" id="IPR036852">
    <property type="entry name" value="Peptidase_S8/S53_dom_sf"/>
</dbReference>
<comment type="similarity">
    <text evidence="1">Belongs to the peptidase S8 family.</text>
</comment>
<dbReference type="GO" id="GO:0006508">
    <property type="term" value="P:proteolysis"/>
    <property type="evidence" value="ECO:0007669"/>
    <property type="project" value="InterPro"/>
</dbReference>